<feature type="domain" description="dTDP-4-dehydro-6-deoxy-alpha-D-glucopyranose 2,3-dehydratase" evidence="1">
    <location>
        <begin position="325"/>
        <end position="527"/>
    </location>
</feature>
<gene>
    <name evidence="2" type="ORF">GCM10022222_21620</name>
</gene>
<feature type="domain" description="dTDP-4-dehydro-6-deoxy-alpha-D-glucopyranose 2,3-dehydratase" evidence="1">
    <location>
        <begin position="86"/>
        <end position="288"/>
    </location>
</feature>
<organism evidence="2 3">
    <name type="scientific">Amycolatopsis ultiminotia</name>
    <dbReference type="NCBI Taxonomy" id="543629"/>
    <lineage>
        <taxon>Bacteria</taxon>
        <taxon>Bacillati</taxon>
        <taxon>Actinomycetota</taxon>
        <taxon>Actinomycetes</taxon>
        <taxon>Pseudonocardiales</taxon>
        <taxon>Pseudonocardiaceae</taxon>
        <taxon>Amycolatopsis</taxon>
    </lineage>
</organism>
<name>A0ABP6VRI2_9PSEU</name>
<keyword evidence="3" id="KW-1185">Reference proteome</keyword>
<dbReference type="Proteomes" id="UP001500689">
    <property type="component" value="Unassembled WGS sequence"/>
</dbReference>
<evidence type="ECO:0000313" key="3">
    <source>
        <dbReference type="Proteomes" id="UP001500689"/>
    </source>
</evidence>
<comment type="caution">
    <text evidence="2">The sequence shown here is derived from an EMBL/GenBank/DDBJ whole genome shotgun (WGS) entry which is preliminary data.</text>
</comment>
<reference evidence="3" key="1">
    <citation type="journal article" date="2019" name="Int. J. Syst. Evol. Microbiol.">
        <title>The Global Catalogue of Microorganisms (GCM) 10K type strain sequencing project: providing services to taxonomists for standard genome sequencing and annotation.</title>
        <authorList>
            <consortium name="The Broad Institute Genomics Platform"/>
            <consortium name="The Broad Institute Genome Sequencing Center for Infectious Disease"/>
            <person name="Wu L."/>
            <person name="Ma J."/>
        </authorList>
    </citation>
    <scope>NUCLEOTIDE SEQUENCE [LARGE SCALE GENOMIC DNA]</scope>
    <source>
        <strain evidence="3">JCM 16898</strain>
    </source>
</reference>
<dbReference type="Pfam" id="PF03559">
    <property type="entry name" value="Hexose_dehydrat"/>
    <property type="match status" value="2"/>
</dbReference>
<accession>A0ABP6VRI2</accession>
<dbReference type="EMBL" id="BAAAZN010000004">
    <property type="protein sequence ID" value="GAA3537665.1"/>
    <property type="molecule type" value="Genomic_DNA"/>
</dbReference>
<proteinExistence type="predicted"/>
<evidence type="ECO:0000259" key="1">
    <source>
        <dbReference type="Pfam" id="PF03559"/>
    </source>
</evidence>
<evidence type="ECO:0000313" key="2">
    <source>
        <dbReference type="EMBL" id="GAA3537665.1"/>
    </source>
</evidence>
<sequence>MLAGLRRLDARLKADETQIRAALAHTQRRYQVEGCLSPHGCPTLRRNRARRVLQLASEEGSVVVYSATHMDGRSEVVAGGAVMSMADFHSWFNARARANSFRVDRIPFADLSGWDFDPDTGNLVHASGRFFSIEGLRVRTDRRWVSEWTQPIIVQPEIGVLGILVKRFDGVPHCLMQAKMEPGNINGLQISPTVQATRSNYMKVHGGAATKYLEYFRPDSGSTVLFDGLQSEQGSWFLHKRNRNIVVETEDEVALDEDFCWLTFDQIRRLLRLDHMVNMDSRTVLSCVPPAVARRDERDAGDDSFGDAVLRSLAGLGRPVHEPARILSWLTEVRARQELVQRRVPLKEVVEDGWRLGPEVIDHTDGKYFDVVAVDVQASNREVASWTQPLVAPKQSGLLALLVKRIDGTLHALVQARSDAGTLNIAELTATVHCQPGNYADAPAQYRPPYLDYALAAATCRVRLDVVHSEEGGRFYHAQNRYLVIEVEDDFAAEPDDRYLWTTLSQLMSLLSHSNYLTVELRSLMASMRSF</sequence>
<protein>
    <submittedName>
        <fullName evidence="2">NDP-hexose 2,3-dehydratase family protein</fullName>
    </submittedName>
</protein>
<dbReference type="Gene3D" id="3.90.79.40">
    <property type="entry name" value="EvaA sugar 2,3-dehydratase subunit"/>
    <property type="match status" value="2"/>
</dbReference>
<dbReference type="InterPro" id="IPR038153">
    <property type="entry name" value="EvaA-like_sf"/>
</dbReference>
<dbReference type="InterPro" id="IPR005212">
    <property type="entry name" value="EvaA-like"/>
</dbReference>